<evidence type="ECO:0000256" key="7">
    <source>
        <dbReference type="RuleBase" id="RU362048"/>
    </source>
</evidence>
<dbReference type="InterPro" id="IPR002771">
    <property type="entry name" value="Multi_antbiot-R_MarC"/>
</dbReference>
<evidence type="ECO:0000256" key="3">
    <source>
        <dbReference type="ARBA" id="ARBA00022475"/>
    </source>
</evidence>
<dbReference type="GO" id="GO:0005886">
    <property type="term" value="C:plasma membrane"/>
    <property type="evidence" value="ECO:0007669"/>
    <property type="project" value="UniProtKB-SubCell"/>
</dbReference>
<feature type="transmembrane region" description="Helical" evidence="7">
    <location>
        <begin position="41"/>
        <end position="64"/>
    </location>
</feature>
<keyword evidence="3" id="KW-1003">Cell membrane</keyword>
<feature type="transmembrane region" description="Helical" evidence="7">
    <location>
        <begin position="114"/>
        <end position="137"/>
    </location>
</feature>
<dbReference type="PANTHER" id="PTHR33508:SF1">
    <property type="entry name" value="UPF0056 MEMBRANE PROTEIN YHCE"/>
    <property type="match status" value="1"/>
</dbReference>
<evidence type="ECO:0000256" key="6">
    <source>
        <dbReference type="ARBA" id="ARBA00023136"/>
    </source>
</evidence>
<evidence type="ECO:0000313" key="8">
    <source>
        <dbReference type="EMBL" id="MCX5568785.1"/>
    </source>
</evidence>
<dbReference type="Proteomes" id="UP001144805">
    <property type="component" value="Unassembled WGS sequence"/>
</dbReference>
<keyword evidence="5 7" id="KW-1133">Transmembrane helix</keyword>
<keyword evidence="6 7" id="KW-0472">Membrane</keyword>
<proteinExistence type="inferred from homology"/>
<dbReference type="Pfam" id="PF01914">
    <property type="entry name" value="MarC"/>
    <property type="match status" value="1"/>
</dbReference>
<keyword evidence="4 7" id="KW-0812">Transmembrane</keyword>
<comment type="subcellular location">
    <subcellularLocation>
        <location evidence="1 7">Cell membrane</location>
        <topology evidence="1 7">Multi-pass membrane protein</topology>
    </subcellularLocation>
</comment>
<feature type="transmembrane region" description="Helical" evidence="7">
    <location>
        <begin position="76"/>
        <end position="93"/>
    </location>
</feature>
<dbReference type="AlphaFoldDB" id="A0A9X3DZN1"/>
<evidence type="ECO:0000256" key="4">
    <source>
        <dbReference type="ARBA" id="ARBA00022692"/>
    </source>
</evidence>
<accession>A0A9X3DZN1</accession>
<gene>
    <name evidence="8" type="ORF">OSH07_06245</name>
</gene>
<protein>
    <recommendedName>
        <fullName evidence="7">UPF0056 membrane protein</fullName>
    </recommendedName>
</protein>
<organism evidence="8 9">
    <name type="scientific">Kaistia nematophila</name>
    <dbReference type="NCBI Taxonomy" id="2994654"/>
    <lineage>
        <taxon>Bacteria</taxon>
        <taxon>Pseudomonadati</taxon>
        <taxon>Pseudomonadota</taxon>
        <taxon>Alphaproteobacteria</taxon>
        <taxon>Hyphomicrobiales</taxon>
        <taxon>Kaistiaceae</taxon>
        <taxon>Kaistia</taxon>
    </lineage>
</organism>
<evidence type="ECO:0000256" key="5">
    <source>
        <dbReference type="ARBA" id="ARBA00022989"/>
    </source>
</evidence>
<evidence type="ECO:0000256" key="2">
    <source>
        <dbReference type="ARBA" id="ARBA00009784"/>
    </source>
</evidence>
<dbReference type="EMBL" id="JAPKNK010000002">
    <property type="protein sequence ID" value="MCX5568785.1"/>
    <property type="molecule type" value="Genomic_DNA"/>
</dbReference>
<dbReference type="RefSeq" id="WP_266337752.1">
    <property type="nucleotide sequence ID" value="NZ_JAPKNK010000002.1"/>
</dbReference>
<feature type="transmembrane region" description="Helical" evidence="7">
    <location>
        <begin position="149"/>
        <end position="173"/>
    </location>
</feature>
<sequence>MDVTFAIKIFSALFAIINPIAGVPIFLSLTAGMAPGEQRRTAILVTITVAIGSVVSALAGTAILEFFGLTVNNFRLAGGLVVLLLALSLLNGEDSPAHAGSAAEQKTYKTASNVAFYPMSIPLLLGPGSIATLVVYAHEGRSTGQEMAFWIGLAAFLIVLAAMMITAPFIGRVVSPTVMSVTKRLMGMILAAIGVEMMVTSLTALFPGWTH</sequence>
<dbReference type="PANTHER" id="PTHR33508">
    <property type="entry name" value="UPF0056 MEMBRANE PROTEIN YHCE"/>
    <property type="match status" value="1"/>
</dbReference>
<dbReference type="NCBIfam" id="TIGR00427">
    <property type="entry name" value="NAAT family transporter"/>
    <property type="match status" value="1"/>
</dbReference>
<comment type="caution">
    <text evidence="8">The sequence shown here is derived from an EMBL/GenBank/DDBJ whole genome shotgun (WGS) entry which is preliminary data.</text>
</comment>
<feature type="transmembrane region" description="Helical" evidence="7">
    <location>
        <begin position="185"/>
        <end position="206"/>
    </location>
</feature>
<keyword evidence="9" id="KW-1185">Reference proteome</keyword>
<name>A0A9X3DZN1_9HYPH</name>
<evidence type="ECO:0000256" key="1">
    <source>
        <dbReference type="ARBA" id="ARBA00004651"/>
    </source>
</evidence>
<comment type="similarity">
    <text evidence="2 7">Belongs to the UPF0056 (MarC) family.</text>
</comment>
<reference evidence="8" key="1">
    <citation type="submission" date="2022-11" db="EMBL/GenBank/DDBJ databases">
        <title>Biodiversity and phylogenetic relationships of bacteria.</title>
        <authorList>
            <person name="Machado R.A.R."/>
            <person name="Bhat A."/>
            <person name="Loulou A."/>
            <person name="Kallel S."/>
        </authorList>
    </citation>
    <scope>NUCLEOTIDE SEQUENCE</scope>
    <source>
        <strain evidence="8">K-TC2</strain>
    </source>
</reference>
<feature type="transmembrane region" description="Helical" evidence="7">
    <location>
        <begin position="6"/>
        <end position="29"/>
    </location>
</feature>
<evidence type="ECO:0000313" key="9">
    <source>
        <dbReference type="Proteomes" id="UP001144805"/>
    </source>
</evidence>